<dbReference type="AlphaFoldDB" id="A0A268EDR6"/>
<accession>A0A268EDR6</accession>
<evidence type="ECO:0000256" key="1">
    <source>
        <dbReference type="SAM" id="MobiDB-lite"/>
    </source>
</evidence>
<comment type="caution">
    <text evidence="3">The sequence shown here is derived from an EMBL/GenBank/DDBJ whole genome shotgun (WGS) entry which is preliminary data.</text>
</comment>
<feature type="compositionally biased region" description="Basic and acidic residues" evidence="1">
    <location>
        <begin position="54"/>
        <end position="63"/>
    </location>
</feature>
<name>A0A268EDR6_9BACL</name>
<organism evidence="3 4">
    <name type="scientific">Paenibacillus campinasensis</name>
    <dbReference type="NCBI Taxonomy" id="66347"/>
    <lineage>
        <taxon>Bacteria</taxon>
        <taxon>Bacillati</taxon>
        <taxon>Bacillota</taxon>
        <taxon>Bacilli</taxon>
        <taxon>Bacillales</taxon>
        <taxon>Paenibacillaceae</taxon>
        <taxon>Paenibacillus</taxon>
    </lineage>
</organism>
<keyword evidence="5" id="KW-1185">Reference proteome</keyword>
<evidence type="ECO:0000313" key="3">
    <source>
        <dbReference type="EMBL" id="PAD71265.1"/>
    </source>
</evidence>
<dbReference type="OrthoDB" id="2661027at2"/>
<feature type="region of interest" description="Disordered" evidence="1">
    <location>
        <begin position="1"/>
        <end position="29"/>
    </location>
</feature>
<protein>
    <submittedName>
        <fullName evidence="3">Uncharacterized protein</fullName>
    </submittedName>
</protein>
<evidence type="ECO:0000313" key="4">
    <source>
        <dbReference type="Proteomes" id="UP000215596"/>
    </source>
</evidence>
<dbReference type="RefSeq" id="WP_095268101.1">
    <property type="nucleotide sequence ID" value="NZ_NPBY01000112.1"/>
</dbReference>
<gene>
    <name evidence="3" type="ORF">CHH67_25075</name>
    <name evidence="2" type="ORF">GNP94_18125</name>
</gene>
<dbReference type="Proteomes" id="UP000435177">
    <property type="component" value="Unassembled WGS sequence"/>
</dbReference>
<sequence>MNTHNDDPKDRNKNNTKSHPKETKPLVTERDIDAEFGLFAEEADPSYVPLPESVKQEKPDGSPRGRHRRSST</sequence>
<evidence type="ECO:0000313" key="5">
    <source>
        <dbReference type="Proteomes" id="UP000435177"/>
    </source>
</evidence>
<feature type="region of interest" description="Disordered" evidence="1">
    <location>
        <begin position="42"/>
        <end position="72"/>
    </location>
</feature>
<dbReference type="Proteomes" id="UP000215596">
    <property type="component" value="Unassembled WGS sequence"/>
</dbReference>
<dbReference type="EMBL" id="WOAA01000019">
    <property type="protein sequence ID" value="MUG67908.1"/>
    <property type="molecule type" value="Genomic_DNA"/>
</dbReference>
<reference evidence="2 5" key="2">
    <citation type="submission" date="2019-11" db="EMBL/GenBank/DDBJ databases">
        <title>Draft genome sequences of five Paenibacillus species of dairy origin.</title>
        <authorList>
            <person name="Olajide A.M."/>
            <person name="Chen S."/>
            <person name="Lapointe G."/>
        </authorList>
    </citation>
    <scope>NUCLEOTIDE SEQUENCE [LARGE SCALE GENOMIC DNA]</scope>
    <source>
        <strain evidence="2 5">3CS1</strain>
    </source>
</reference>
<dbReference type="EMBL" id="NPBY01000112">
    <property type="protein sequence ID" value="PAD71265.1"/>
    <property type="molecule type" value="Genomic_DNA"/>
</dbReference>
<reference evidence="3 4" key="1">
    <citation type="submission" date="2017-07" db="EMBL/GenBank/DDBJ databases">
        <title>Isolation and whole genome analysis of endospore-forming bacteria from heroin.</title>
        <authorList>
            <person name="Kalinowski J."/>
            <person name="Ahrens B."/>
            <person name="Al-Dilaimi A."/>
            <person name="Winkler A."/>
            <person name="Wibberg D."/>
            <person name="Schleenbecker U."/>
            <person name="Ruckert C."/>
            <person name="Wolfel R."/>
            <person name="Grass G."/>
        </authorList>
    </citation>
    <scope>NUCLEOTIDE SEQUENCE [LARGE SCALE GENOMIC DNA]</scope>
    <source>
        <strain evidence="3 4">7537-G1</strain>
    </source>
</reference>
<proteinExistence type="predicted"/>
<evidence type="ECO:0000313" key="2">
    <source>
        <dbReference type="EMBL" id="MUG67908.1"/>
    </source>
</evidence>